<evidence type="ECO:0000313" key="2">
    <source>
        <dbReference type="Proteomes" id="UP000789920"/>
    </source>
</evidence>
<name>A0ACA9RJD2_9GLOM</name>
<proteinExistence type="predicted"/>
<evidence type="ECO:0000313" key="1">
    <source>
        <dbReference type="EMBL" id="CAG8796800.1"/>
    </source>
</evidence>
<sequence length="269" mass="31486">MSRISNLRKRNRSLREDSPEDELDRAIQSSDADVLINKSFTLYRCTPLYKFELSKLCQYAKEIQKFIEGQMNGILPFDSSEEFENINMLKEGRVTDVVISRINVPEWNALNDLPIGIEIQFRPKRSSTEQKFHIILFPSRHGNDTNTDLSFSHYPLMITKAPQRITTIFIEWIQRQFDCRICRCHLQSSNLKSIVEEWAKFILCEPFNTYNTNHTDLPSSPSASRQIELTYSIPNIAEIKNITLRISFEDTNRLYNRKIIERQTQNGAE</sequence>
<gene>
    <name evidence="1" type="ORF">RPERSI_LOCUS20229</name>
</gene>
<dbReference type="Proteomes" id="UP000789920">
    <property type="component" value="Unassembled WGS sequence"/>
</dbReference>
<comment type="caution">
    <text evidence="1">The sequence shown here is derived from an EMBL/GenBank/DDBJ whole genome shotgun (WGS) entry which is preliminary data.</text>
</comment>
<accession>A0ACA9RJD2</accession>
<organism evidence="1 2">
    <name type="scientific">Racocetra persica</name>
    <dbReference type="NCBI Taxonomy" id="160502"/>
    <lineage>
        <taxon>Eukaryota</taxon>
        <taxon>Fungi</taxon>
        <taxon>Fungi incertae sedis</taxon>
        <taxon>Mucoromycota</taxon>
        <taxon>Glomeromycotina</taxon>
        <taxon>Glomeromycetes</taxon>
        <taxon>Diversisporales</taxon>
        <taxon>Gigasporaceae</taxon>
        <taxon>Racocetra</taxon>
    </lineage>
</organism>
<dbReference type="EMBL" id="CAJVQC010056746">
    <property type="protein sequence ID" value="CAG8796800.1"/>
    <property type="molecule type" value="Genomic_DNA"/>
</dbReference>
<reference evidence="1" key="1">
    <citation type="submission" date="2021-06" db="EMBL/GenBank/DDBJ databases">
        <authorList>
            <person name="Kallberg Y."/>
            <person name="Tangrot J."/>
            <person name="Rosling A."/>
        </authorList>
    </citation>
    <scope>NUCLEOTIDE SEQUENCE</scope>
    <source>
        <strain evidence="1">MA461A</strain>
    </source>
</reference>
<protein>
    <submittedName>
        <fullName evidence="1">1965_t:CDS:1</fullName>
    </submittedName>
</protein>
<keyword evidence="2" id="KW-1185">Reference proteome</keyword>
<feature type="non-terminal residue" evidence="1">
    <location>
        <position position="269"/>
    </location>
</feature>